<reference evidence="11" key="1">
    <citation type="journal article" date="2023" name="Mol. Biol. Evol.">
        <title>Third-Generation Sequencing Reveals the Adaptive Role of the Epigenome in Three Deep-Sea Polychaetes.</title>
        <authorList>
            <person name="Perez M."/>
            <person name="Aroh O."/>
            <person name="Sun Y."/>
            <person name="Lan Y."/>
            <person name="Juniper S.K."/>
            <person name="Young C.R."/>
            <person name="Angers B."/>
            <person name="Qian P.Y."/>
        </authorList>
    </citation>
    <scope>NUCLEOTIDE SEQUENCE</scope>
    <source>
        <strain evidence="11">R07B-5</strain>
    </source>
</reference>
<dbReference type="PROSITE" id="PS00237">
    <property type="entry name" value="G_PROTEIN_RECEP_F1_1"/>
    <property type="match status" value="1"/>
</dbReference>
<dbReference type="PROSITE" id="PS50262">
    <property type="entry name" value="G_PROTEIN_RECEP_F1_2"/>
    <property type="match status" value="1"/>
</dbReference>
<dbReference type="PANTHER" id="PTHR24243">
    <property type="entry name" value="G-PROTEIN COUPLED RECEPTOR"/>
    <property type="match status" value="1"/>
</dbReference>
<evidence type="ECO:0000256" key="2">
    <source>
        <dbReference type="ARBA" id="ARBA00022692"/>
    </source>
</evidence>
<comment type="subcellular location">
    <subcellularLocation>
        <location evidence="1">Membrane</location>
        <topology evidence="1">Multi-pass membrane protein</topology>
    </subcellularLocation>
</comment>
<dbReference type="InterPro" id="IPR000276">
    <property type="entry name" value="GPCR_Rhodpsn"/>
</dbReference>
<evidence type="ECO:0000256" key="6">
    <source>
        <dbReference type="ARBA" id="ARBA00023170"/>
    </source>
</evidence>
<evidence type="ECO:0000256" key="3">
    <source>
        <dbReference type="ARBA" id="ARBA00022989"/>
    </source>
</evidence>
<dbReference type="GO" id="GO:0005886">
    <property type="term" value="C:plasma membrane"/>
    <property type="evidence" value="ECO:0007669"/>
    <property type="project" value="TreeGrafter"/>
</dbReference>
<keyword evidence="7 8" id="KW-0807">Transducer</keyword>
<feature type="transmembrane region" description="Helical" evidence="9">
    <location>
        <begin position="115"/>
        <end position="136"/>
    </location>
</feature>
<dbReference type="Proteomes" id="UP001209878">
    <property type="component" value="Unassembled WGS sequence"/>
</dbReference>
<dbReference type="Gene3D" id="1.20.1070.10">
    <property type="entry name" value="Rhodopsin 7-helix transmembrane proteins"/>
    <property type="match status" value="1"/>
</dbReference>
<keyword evidence="3 9" id="KW-1133">Transmembrane helix</keyword>
<keyword evidence="2 8" id="KW-0812">Transmembrane</keyword>
<dbReference type="CDD" id="cd14978">
    <property type="entry name" value="7tmA_FMRFamide_R-like"/>
    <property type="match status" value="1"/>
</dbReference>
<dbReference type="GO" id="GO:0004930">
    <property type="term" value="F:G protein-coupled receptor activity"/>
    <property type="evidence" value="ECO:0007669"/>
    <property type="project" value="UniProtKB-KW"/>
</dbReference>
<comment type="similarity">
    <text evidence="8">Belongs to the G-protein coupled receptor 1 family.</text>
</comment>
<sequence>MTLRTHWLDARSGRITTSSGVGDTETVTDFAHILTSANSTRIDENHWTQLTTDADTRQSQSYDNETTNGYPSYARFTSYFQYVYYVLLPTIIVTGICGNMFTIRVMLAKHFRSTCVSVFLTALALSDTVVIVVSTISKRFFRYMIRVDVRSFSETGCWTFFWTYRTSKMLSSWIVVFVSVERFVAVCLPLRMKTVCTKRVAYVSTVVTLLICSSFNAFRSWLDTTIVDGTCVTNSTHRKGYTTVVEYVLLFSIITYALAPAVIMMVANAFTVTSLWRSRRKVHAQTSAHSSTAKMASFTARMTAMLLATNAAFVVLVMPVSITHLVLFFRQQHMFESTEPAIQVALLFEQLNYSVNFFLWNFEKFVIE</sequence>
<evidence type="ECO:0000256" key="9">
    <source>
        <dbReference type="SAM" id="Phobius"/>
    </source>
</evidence>
<evidence type="ECO:0000256" key="5">
    <source>
        <dbReference type="ARBA" id="ARBA00023136"/>
    </source>
</evidence>
<evidence type="ECO:0000256" key="7">
    <source>
        <dbReference type="ARBA" id="ARBA00023224"/>
    </source>
</evidence>
<dbReference type="AlphaFoldDB" id="A0AAD9K1I3"/>
<organism evidence="11 12">
    <name type="scientific">Ridgeia piscesae</name>
    <name type="common">Tubeworm</name>
    <dbReference type="NCBI Taxonomy" id="27915"/>
    <lineage>
        <taxon>Eukaryota</taxon>
        <taxon>Metazoa</taxon>
        <taxon>Spiralia</taxon>
        <taxon>Lophotrochozoa</taxon>
        <taxon>Annelida</taxon>
        <taxon>Polychaeta</taxon>
        <taxon>Sedentaria</taxon>
        <taxon>Canalipalpata</taxon>
        <taxon>Sabellida</taxon>
        <taxon>Siboglinidae</taxon>
        <taxon>Ridgeia</taxon>
    </lineage>
</organism>
<evidence type="ECO:0000259" key="10">
    <source>
        <dbReference type="PROSITE" id="PS50262"/>
    </source>
</evidence>
<feature type="transmembrane region" description="Helical" evidence="9">
    <location>
        <begin position="304"/>
        <end position="329"/>
    </location>
</feature>
<dbReference type="SUPFAM" id="SSF81321">
    <property type="entry name" value="Family A G protein-coupled receptor-like"/>
    <property type="match status" value="1"/>
</dbReference>
<dbReference type="Pfam" id="PF00001">
    <property type="entry name" value="7tm_1"/>
    <property type="match status" value="1"/>
</dbReference>
<evidence type="ECO:0000313" key="12">
    <source>
        <dbReference type="Proteomes" id="UP001209878"/>
    </source>
</evidence>
<name>A0AAD9K1I3_RIDPI</name>
<gene>
    <name evidence="11" type="ORF">NP493_1525g00036</name>
</gene>
<feature type="transmembrane region" description="Helical" evidence="9">
    <location>
        <begin position="247"/>
        <end position="271"/>
    </location>
</feature>
<comment type="caution">
    <text evidence="11">The sequence shown here is derived from an EMBL/GenBank/DDBJ whole genome shotgun (WGS) entry which is preliminary data.</text>
</comment>
<evidence type="ECO:0000256" key="4">
    <source>
        <dbReference type="ARBA" id="ARBA00023040"/>
    </source>
</evidence>
<dbReference type="EMBL" id="JAODUO010001525">
    <property type="protein sequence ID" value="KAK2162388.1"/>
    <property type="molecule type" value="Genomic_DNA"/>
</dbReference>
<evidence type="ECO:0000313" key="11">
    <source>
        <dbReference type="EMBL" id="KAK2162388.1"/>
    </source>
</evidence>
<feature type="transmembrane region" description="Helical" evidence="9">
    <location>
        <begin position="200"/>
        <end position="218"/>
    </location>
</feature>
<accession>A0AAD9K1I3</accession>
<evidence type="ECO:0000256" key="8">
    <source>
        <dbReference type="RuleBase" id="RU000688"/>
    </source>
</evidence>
<feature type="domain" description="G-protein coupled receptors family 1 profile" evidence="10">
    <location>
        <begin position="98"/>
        <end position="360"/>
    </location>
</feature>
<dbReference type="PANTHER" id="PTHR24243:SF230">
    <property type="entry name" value="G-PROTEIN COUPLED RECEPTORS FAMILY 1 PROFILE DOMAIN-CONTAINING PROTEIN"/>
    <property type="match status" value="1"/>
</dbReference>
<proteinExistence type="inferred from homology"/>
<protein>
    <recommendedName>
        <fullName evidence="10">G-protein coupled receptors family 1 profile domain-containing protein</fullName>
    </recommendedName>
</protein>
<feature type="transmembrane region" description="Helical" evidence="9">
    <location>
        <begin position="82"/>
        <end position="103"/>
    </location>
</feature>
<dbReference type="InterPro" id="IPR017452">
    <property type="entry name" value="GPCR_Rhodpsn_7TM"/>
</dbReference>
<keyword evidence="12" id="KW-1185">Reference proteome</keyword>
<keyword evidence="6 8" id="KW-0675">Receptor</keyword>
<keyword evidence="4 8" id="KW-0297">G-protein coupled receptor</keyword>
<evidence type="ECO:0000256" key="1">
    <source>
        <dbReference type="ARBA" id="ARBA00004141"/>
    </source>
</evidence>
<keyword evidence="5 9" id="KW-0472">Membrane</keyword>
<dbReference type="PRINTS" id="PR00237">
    <property type="entry name" value="GPCRRHODOPSN"/>
</dbReference>